<protein>
    <submittedName>
        <fullName evidence="2">Fungal specific transcription factor domain-containing protein</fullName>
    </submittedName>
</protein>
<organism evidence="2 3">
    <name type="scientific">Colletotrichum sojae</name>
    <dbReference type="NCBI Taxonomy" id="2175907"/>
    <lineage>
        <taxon>Eukaryota</taxon>
        <taxon>Fungi</taxon>
        <taxon>Dikarya</taxon>
        <taxon>Ascomycota</taxon>
        <taxon>Pezizomycotina</taxon>
        <taxon>Sordariomycetes</taxon>
        <taxon>Hypocreomycetidae</taxon>
        <taxon>Glomerellales</taxon>
        <taxon>Glomerellaceae</taxon>
        <taxon>Colletotrichum</taxon>
        <taxon>Colletotrichum orchidearum species complex</taxon>
    </lineage>
</organism>
<accession>A0A8H6ITM6</accession>
<reference evidence="2 3" key="1">
    <citation type="journal article" date="2020" name="Phytopathology">
        <title>Genome Sequence Resources of Colletotrichum truncatum, C. plurivorum, C. musicola, and C. sojae: Four Species Pathogenic to Soybean (Glycine max).</title>
        <authorList>
            <person name="Rogerio F."/>
            <person name="Boufleur T.R."/>
            <person name="Ciampi-Guillardi M."/>
            <person name="Sukno S.A."/>
            <person name="Thon M.R."/>
            <person name="Massola Junior N.S."/>
            <person name="Baroncelli R."/>
        </authorList>
    </citation>
    <scope>NUCLEOTIDE SEQUENCE [LARGE SCALE GENOMIC DNA]</scope>
    <source>
        <strain evidence="2 3">LFN0009</strain>
    </source>
</reference>
<dbReference type="AlphaFoldDB" id="A0A8H6ITM6"/>
<proteinExistence type="predicted"/>
<keyword evidence="1" id="KW-0732">Signal</keyword>
<feature type="signal peptide" evidence="1">
    <location>
        <begin position="1"/>
        <end position="20"/>
    </location>
</feature>
<name>A0A8H6ITM6_9PEZI</name>
<dbReference type="EMBL" id="WIGN01000363">
    <property type="protein sequence ID" value="KAF6796959.1"/>
    <property type="molecule type" value="Genomic_DNA"/>
</dbReference>
<feature type="chain" id="PRO_5034996074" evidence="1">
    <location>
        <begin position="21"/>
        <end position="82"/>
    </location>
</feature>
<dbReference type="Proteomes" id="UP000652219">
    <property type="component" value="Unassembled WGS sequence"/>
</dbReference>
<comment type="caution">
    <text evidence="2">The sequence shown here is derived from an EMBL/GenBank/DDBJ whole genome shotgun (WGS) entry which is preliminary data.</text>
</comment>
<keyword evidence="3" id="KW-1185">Reference proteome</keyword>
<evidence type="ECO:0000256" key="1">
    <source>
        <dbReference type="SAM" id="SignalP"/>
    </source>
</evidence>
<evidence type="ECO:0000313" key="3">
    <source>
        <dbReference type="Proteomes" id="UP000652219"/>
    </source>
</evidence>
<evidence type="ECO:0000313" key="2">
    <source>
        <dbReference type="EMBL" id="KAF6796959.1"/>
    </source>
</evidence>
<sequence length="82" mass="8720">MKTSTVLLSVCAALFGSAEAWWCTSYGKQANHLSCKSLFPGRNTYCCSAGHGGDRDIWRGECILTEDTPCGDGGFEGCVSTC</sequence>
<gene>
    <name evidence="2" type="ORF">CSOJ01_13100</name>
</gene>